<feature type="transmembrane region" description="Helical" evidence="7">
    <location>
        <begin position="257"/>
        <end position="278"/>
    </location>
</feature>
<gene>
    <name evidence="9" type="ORF">FPOA_05052</name>
</gene>
<evidence type="ECO:0000313" key="10">
    <source>
        <dbReference type="Proteomes" id="UP000091967"/>
    </source>
</evidence>
<dbReference type="PANTHER" id="PTHR33048:SF47">
    <property type="entry name" value="INTEGRAL MEMBRANE PROTEIN-RELATED"/>
    <property type="match status" value="1"/>
</dbReference>
<keyword evidence="2 7" id="KW-0812">Transmembrane</keyword>
<proteinExistence type="inferred from homology"/>
<feature type="domain" description="Rhodopsin" evidence="8">
    <location>
        <begin position="32"/>
        <end position="278"/>
    </location>
</feature>
<accession>A0A1B8AVX0</accession>
<dbReference type="EMBL" id="LYXU01000002">
    <property type="protein sequence ID" value="OBS24511.1"/>
    <property type="molecule type" value="Genomic_DNA"/>
</dbReference>
<feature type="transmembrane region" description="Helical" evidence="7">
    <location>
        <begin position="6"/>
        <end position="27"/>
    </location>
</feature>
<evidence type="ECO:0000313" key="9">
    <source>
        <dbReference type="EMBL" id="OBS24511.1"/>
    </source>
</evidence>
<protein>
    <recommendedName>
        <fullName evidence="8">Rhodopsin domain-containing protein</fullName>
    </recommendedName>
</protein>
<feature type="transmembrane region" description="Helical" evidence="7">
    <location>
        <begin position="188"/>
        <end position="209"/>
    </location>
</feature>
<evidence type="ECO:0000256" key="6">
    <source>
        <dbReference type="SAM" id="MobiDB-lite"/>
    </source>
</evidence>
<keyword evidence="10" id="KW-1185">Reference proteome</keyword>
<evidence type="ECO:0000259" key="8">
    <source>
        <dbReference type="Pfam" id="PF20684"/>
    </source>
</evidence>
<comment type="caution">
    <text evidence="9">The sequence shown here is derived from an EMBL/GenBank/DDBJ whole genome shotgun (WGS) entry which is preliminary data.</text>
</comment>
<dbReference type="InterPro" id="IPR052337">
    <property type="entry name" value="SAT4-like"/>
</dbReference>
<keyword evidence="4 7" id="KW-0472">Membrane</keyword>
<dbReference type="InterPro" id="IPR049326">
    <property type="entry name" value="Rhodopsin_dom_fungi"/>
</dbReference>
<organism evidence="9 10">
    <name type="scientific">Fusarium poae</name>
    <dbReference type="NCBI Taxonomy" id="36050"/>
    <lineage>
        <taxon>Eukaryota</taxon>
        <taxon>Fungi</taxon>
        <taxon>Dikarya</taxon>
        <taxon>Ascomycota</taxon>
        <taxon>Pezizomycotina</taxon>
        <taxon>Sordariomycetes</taxon>
        <taxon>Hypocreomycetidae</taxon>
        <taxon>Hypocreales</taxon>
        <taxon>Nectriaceae</taxon>
        <taxon>Fusarium</taxon>
    </lineage>
</organism>
<evidence type="ECO:0000256" key="1">
    <source>
        <dbReference type="ARBA" id="ARBA00004141"/>
    </source>
</evidence>
<feature type="transmembrane region" description="Helical" evidence="7">
    <location>
        <begin position="110"/>
        <end position="131"/>
    </location>
</feature>
<dbReference type="Proteomes" id="UP000091967">
    <property type="component" value="Unassembled WGS sequence"/>
</dbReference>
<dbReference type="Pfam" id="PF20684">
    <property type="entry name" value="Fung_rhodopsin"/>
    <property type="match status" value="1"/>
</dbReference>
<dbReference type="GO" id="GO:0016020">
    <property type="term" value="C:membrane"/>
    <property type="evidence" value="ECO:0007669"/>
    <property type="project" value="UniProtKB-SubCell"/>
</dbReference>
<name>A0A1B8AVX0_FUSPO</name>
<feature type="transmembrane region" description="Helical" evidence="7">
    <location>
        <begin position="48"/>
        <end position="70"/>
    </location>
</feature>
<comment type="similarity">
    <text evidence="5">Belongs to the SAT4 family.</text>
</comment>
<reference evidence="9 10" key="1">
    <citation type="submission" date="2016-06" db="EMBL/GenBank/DDBJ databases">
        <title>Living apart together: crosstalk between the core and supernumerary genomes in a fungal plant pathogen.</title>
        <authorList>
            <person name="Vanheule A."/>
            <person name="Audenaert K."/>
            <person name="Warris S."/>
            <person name="Van De Geest H."/>
            <person name="Schijlen E."/>
            <person name="Hofte M."/>
            <person name="De Saeger S."/>
            <person name="Haesaert G."/>
            <person name="Waalwijk C."/>
            <person name="Van Der Lee T."/>
        </authorList>
    </citation>
    <scope>NUCLEOTIDE SEQUENCE [LARGE SCALE GENOMIC DNA]</scope>
    <source>
        <strain evidence="9 10">2516</strain>
    </source>
</reference>
<evidence type="ECO:0000256" key="2">
    <source>
        <dbReference type="ARBA" id="ARBA00022692"/>
    </source>
</evidence>
<sequence length="420" mass="47209">MASPPDAALTISSTSVCAALIIARCIYRLVFRCHIHATCHRRWRIDDFYMTIAILPLIGRALCILFSFYLNPDHTYDPATQAEADGWGVGVQDLNSERELSHKLLIPARIFYALFLWCLKLGLLAFYSRFIDVFRWGKFVTDALWWFIMATFVAVFITILAECRPISLMWALNYDASKVACNRAVGNLILMAVCNIILNVALIILPFPMLRHLRLDLKEKLQLGFLFSVGAVLVAITILRLPLILNQSVSQRSRSMWASIEILCACIVANTPFFYALVKDLKRQHDDRPERSPSNATNPSDFYDLQSLPSSSGAPMPIPPTISPGTSKCSIKCCENPSFSNRNPNDDTPLPLSASPEVKAIRSDRVQQTNPFPYTAATNDNTLQRRHRRTDSYRLPFIRDLSPSRVGHELVAGVVSMVTV</sequence>
<feature type="transmembrane region" description="Helical" evidence="7">
    <location>
        <begin position="221"/>
        <end position="245"/>
    </location>
</feature>
<comment type="subcellular location">
    <subcellularLocation>
        <location evidence="1">Membrane</location>
        <topology evidence="1">Multi-pass membrane protein</topology>
    </subcellularLocation>
</comment>
<dbReference type="AlphaFoldDB" id="A0A1B8AVX0"/>
<feature type="region of interest" description="Disordered" evidence="6">
    <location>
        <begin position="286"/>
        <end position="323"/>
    </location>
</feature>
<evidence type="ECO:0000256" key="5">
    <source>
        <dbReference type="ARBA" id="ARBA00038359"/>
    </source>
</evidence>
<evidence type="ECO:0000256" key="4">
    <source>
        <dbReference type="ARBA" id="ARBA00023136"/>
    </source>
</evidence>
<feature type="transmembrane region" description="Helical" evidence="7">
    <location>
        <begin position="143"/>
        <end position="161"/>
    </location>
</feature>
<dbReference type="PANTHER" id="PTHR33048">
    <property type="entry name" value="PTH11-LIKE INTEGRAL MEMBRANE PROTEIN (AFU_ORTHOLOGUE AFUA_5G11245)"/>
    <property type="match status" value="1"/>
</dbReference>
<keyword evidence="3 7" id="KW-1133">Transmembrane helix</keyword>
<evidence type="ECO:0000256" key="7">
    <source>
        <dbReference type="SAM" id="Phobius"/>
    </source>
</evidence>
<evidence type="ECO:0000256" key="3">
    <source>
        <dbReference type="ARBA" id="ARBA00022989"/>
    </source>
</evidence>